<dbReference type="UniPathway" id="UPA00196"/>
<evidence type="ECO:0000313" key="5">
    <source>
        <dbReference type="Proteomes" id="UP000019375"/>
    </source>
</evidence>
<dbReference type="GO" id="GO:0000225">
    <property type="term" value="F:N-acetylglucosaminylphosphatidylinositol deacetylase activity"/>
    <property type="evidence" value="ECO:0007669"/>
    <property type="project" value="UniProtKB-EC"/>
</dbReference>
<name>A0A8J2WZV7_ZYGB2</name>
<dbReference type="SUPFAM" id="SSF102588">
    <property type="entry name" value="LmbE-like"/>
    <property type="match status" value="1"/>
</dbReference>
<dbReference type="InterPro" id="IPR003737">
    <property type="entry name" value="GlcNAc_PI_deacetylase-related"/>
</dbReference>
<dbReference type="Proteomes" id="UP000019375">
    <property type="component" value="Unassembled WGS sequence"/>
</dbReference>
<dbReference type="Pfam" id="PF02585">
    <property type="entry name" value="PIG-L"/>
    <property type="match status" value="1"/>
</dbReference>
<dbReference type="Gene3D" id="3.40.50.10320">
    <property type="entry name" value="LmbE-like"/>
    <property type="match status" value="1"/>
</dbReference>
<dbReference type="InterPro" id="IPR024078">
    <property type="entry name" value="LmbE-like_dom_sf"/>
</dbReference>
<proteinExistence type="inferred from homology"/>
<keyword evidence="5" id="KW-1185">Reference proteome</keyword>
<gene>
    <name evidence="4" type="ORF">BN860_07536g</name>
</gene>
<dbReference type="OrthoDB" id="440160at2759"/>
<dbReference type="EC" id="3.5.1.89" evidence="2"/>
<feature type="signal peptide" evidence="3">
    <location>
        <begin position="1"/>
        <end position="18"/>
    </location>
</feature>
<keyword evidence="3" id="KW-0732">Signal</keyword>
<dbReference type="GO" id="GO:0006506">
    <property type="term" value="P:GPI anchor biosynthetic process"/>
    <property type="evidence" value="ECO:0007669"/>
    <property type="project" value="UniProtKB-UniPathway"/>
</dbReference>
<evidence type="ECO:0000256" key="1">
    <source>
        <dbReference type="ARBA" id="ARBA00006066"/>
    </source>
</evidence>
<dbReference type="AlphaFoldDB" id="A0A8J2WZV7"/>
<sequence>MKITKVYFLLWLIFLGFSSRIKLRNSTVYHNELNFLNDTNSLSLIVGHPDDEVMFFAPTLLQLDKFMPSSVDFNVVCLSKGGADGLSETRVIELQRSVNFLLANTKRKVELFQFDYPDGHDERWDQTSVKNAIKSAVLENSDVQRAVLLTYDSHGVSNHPNHIACYNAVSALLHDEKNVDAALYLNSYQGNMALKYSSFFWELCKLTRQWLASHVSASPPALASVLALNPTVTLMSTYTQYILSFASMMGAHESQMVWYRYAWWTFSRFVFVNDLKVHFSN</sequence>
<organism evidence="4 5">
    <name type="scientific">Zygosaccharomyces bailii (strain CLIB 213 / ATCC 58445 / CBS 680 / BCRC 21525 / NBRC 1098 / NCYC 1416 / NRRL Y-2227)</name>
    <dbReference type="NCBI Taxonomy" id="1333698"/>
    <lineage>
        <taxon>Eukaryota</taxon>
        <taxon>Fungi</taxon>
        <taxon>Dikarya</taxon>
        <taxon>Ascomycota</taxon>
        <taxon>Saccharomycotina</taxon>
        <taxon>Saccharomycetes</taxon>
        <taxon>Saccharomycetales</taxon>
        <taxon>Saccharomycetaceae</taxon>
        <taxon>Zygosaccharomyces</taxon>
    </lineage>
</organism>
<evidence type="ECO:0000256" key="2">
    <source>
        <dbReference type="ARBA" id="ARBA00012176"/>
    </source>
</evidence>
<accession>A0A8J2WZV7</accession>
<dbReference type="PANTHER" id="PTHR12993">
    <property type="entry name" value="N-ACETYLGLUCOSAMINYL-PHOSPHATIDYLINOSITOL DE-N-ACETYLASE-RELATED"/>
    <property type="match status" value="1"/>
</dbReference>
<reference evidence="5" key="1">
    <citation type="journal article" date="2013" name="Genome Announc.">
        <title>Genome sequence of the food spoilage yeast Zygosaccharomyces bailii CLIB 213(T).</title>
        <authorList>
            <person name="Galeote V."/>
            <person name="Bigey F."/>
            <person name="Devillers H."/>
            <person name="Neuveglise C."/>
            <person name="Dequin S."/>
        </authorList>
    </citation>
    <scope>NUCLEOTIDE SEQUENCE [LARGE SCALE GENOMIC DNA]</scope>
    <source>
        <strain evidence="5">CLIB 213 / ATCC 58445 / CBS 680 / CCRC 21525 / NBRC 1098 / NCYC 1416 / NRRL Y-2227</strain>
    </source>
</reference>
<feature type="chain" id="PRO_5035271142" description="N-acetylglucosaminylphosphatidylinositol deacetylase" evidence="3">
    <location>
        <begin position="19"/>
        <end position="281"/>
    </location>
</feature>
<comment type="similarity">
    <text evidence="1">Belongs to the PIGL family.</text>
</comment>
<evidence type="ECO:0000256" key="3">
    <source>
        <dbReference type="SAM" id="SignalP"/>
    </source>
</evidence>
<dbReference type="GO" id="GO:0016020">
    <property type="term" value="C:membrane"/>
    <property type="evidence" value="ECO:0007669"/>
    <property type="project" value="GOC"/>
</dbReference>
<evidence type="ECO:0000313" key="4">
    <source>
        <dbReference type="EMBL" id="CDF89574.1"/>
    </source>
</evidence>
<dbReference type="PANTHER" id="PTHR12993:SF11">
    <property type="entry name" value="N-ACETYLGLUCOSAMINYL-PHOSPHATIDYLINOSITOL DE-N-ACETYLASE"/>
    <property type="match status" value="1"/>
</dbReference>
<dbReference type="EMBL" id="HG316457">
    <property type="protein sequence ID" value="CDF89574.1"/>
    <property type="molecule type" value="Genomic_DNA"/>
</dbReference>
<protein>
    <recommendedName>
        <fullName evidence="2">N-acetylglucosaminylphosphatidylinositol deacetylase</fullName>
        <ecNumber evidence="2">3.5.1.89</ecNumber>
    </recommendedName>
</protein>
<dbReference type="GO" id="GO:0005783">
    <property type="term" value="C:endoplasmic reticulum"/>
    <property type="evidence" value="ECO:0007669"/>
    <property type="project" value="TreeGrafter"/>
</dbReference>